<evidence type="ECO:0000256" key="2">
    <source>
        <dbReference type="ARBA" id="ARBA00002388"/>
    </source>
</evidence>
<reference evidence="14" key="1">
    <citation type="submission" date="2010-06" db="EMBL/GenBank/DDBJ databases">
        <authorList>
            <person name="Jiang H."/>
            <person name="Abraham K."/>
            <person name="Ali S."/>
            <person name="Alsbrooks S.L."/>
            <person name="Anim B.N."/>
            <person name="Anosike U.S."/>
            <person name="Attaway T."/>
            <person name="Bandaranaike D.P."/>
            <person name="Battles P.K."/>
            <person name="Bell S.N."/>
            <person name="Bell A.V."/>
            <person name="Beltran B."/>
            <person name="Bickham C."/>
            <person name="Bustamante Y."/>
            <person name="Caleb T."/>
            <person name="Canada A."/>
            <person name="Cardenas V."/>
            <person name="Carter K."/>
            <person name="Chacko J."/>
            <person name="Chandrabose M.N."/>
            <person name="Chavez D."/>
            <person name="Chavez A."/>
            <person name="Chen L."/>
            <person name="Chu H.-S."/>
            <person name="Claassen K.J."/>
            <person name="Cockrell R."/>
            <person name="Collins M."/>
            <person name="Cooper J.A."/>
            <person name="Cree A."/>
            <person name="Curry S.M."/>
            <person name="Da Y."/>
            <person name="Dao M.D."/>
            <person name="Das B."/>
            <person name="Davila M.-L."/>
            <person name="Davy-Carroll L."/>
            <person name="Denson S."/>
            <person name="Dinh H."/>
            <person name="Ebong V.E."/>
            <person name="Edwards J.R."/>
            <person name="Egan A."/>
            <person name="El-Daye J."/>
            <person name="Escobedo L."/>
            <person name="Fernandez S."/>
            <person name="Fernando P.R."/>
            <person name="Flagg N."/>
            <person name="Forbes L.D."/>
            <person name="Fowler R.G."/>
            <person name="Fu Q."/>
            <person name="Gabisi R.A."/>
            <person name="Ganer J."/>
            <person name="Garbino Pronczuk A."/>
            <person name="Garcia R.M."/>
            <person name="Garner T."/>
            <person name="Garrett T.E."/>
            <person name="Gonzalez D.A."/>
            <person name="Hamid H."/>
            <person name="Hawkins E.S."/>
            <person name="Hirani K."/>
            <person name="Hogues M.E."/>
            <person name="Hollins B."/>
            <person name="Hsiao C.-H."/>
            <person name="Jabil R."/>
            <person name="James M.L."/>
            <person name="Jhangiani S.N."/>
            <person name="Johnson B."/>
            <person name="Johnson Q."/>
            <person name="Joshi V."/>
            <person name="Kalu J.B."/>
            <person name="Kam C."/>
            <person name="Kashfia A."/>
            <person name="Keebler J."/>
            <person name="Kisamo H."/>
            <person name="Kovar C.L."/>
            <person name="Lago L.A."/>
            <person name="Lai C.-Y."/>
            <person name="Laidlaw J."/>
            <person name="Lara F."/>
            <person name="Le T.-K."/>
            <person name="Lee S.L."/>
            <person name="Legall F.H."/>
            <person name="Lemon S.J."/>
            <person name="Lewis L.R."/>
            <person name="Li B."/>
            <person name="Liu Y."/>
            <person name="Liu Y.-S."/>
            <person name="Lopez J."/>
            <person name="Lozado R.J."/>
            <person name="Lu J."/>
            <person name="Madu R.C."/>
            <person name="Maheshwari M."/>
            <person name="Maheshwari R."/>
            <person name="Malloy K."/>
            <person name="Martinez E."/>
            <person name="Mathew T."/>
            <person name="Mercado I.C."/>
            <person name="Mercado C."/>
            <person name="Meyer B."/>
            <person name="Montgomery K."/>
            <person name="Morgan M.B."/>
            <person name="Munidasa M."/>
            <person name="Nazareth L.V."/>
            <person name="Nelson J."/>
            <person name="Ng B.M."/>
            <person name="Nguyen N.B."/>
            <person name="Nguyen P.Q."/>
            <person name="Nguyen T."/>
            <person name="Obregon M."/>
            <person name="Okwuonu G.O."/>
            <person name="Onwere C.G."/>
            <person name="Orozco G."/>
            <person name="Parra A."/>
            <person name="Patel S."/>
            <person name="Patil S."/>
            <person name="Perez A."/>
            <person name="Perez Y."/>
            <person name="Pham C."/>
            <person name="Primus E.L."/>
            <person name="Pu L.-L."/>
            <person name="Puazo M."/>
            <person name="Qin X."/>
            <person name="Quiroz J.B."/>
            <person name="Reese J."/>
            <person name="Richards S."/>
            <person name="Rives C.M."/>
            <person name="Robberts R."/>
            <person name="Ruiz S.J."/>
            <person name="Ruiz M.J."/>
            <person name="Santibanez J."/>
            <person name="Schneider B.W."/>
            <person name="Sisson I."/>
            <person name="Smith M."/>
            <person name="Sodergren E."/>
            <person name="Song X.-Z."/>
            <person name="Song B.B."/>
            <person name="Summersgill H."/>
            <person name="Thelus R."/>
            <person name="Thornton R.D."/>
            <person name="Trejos Z.Y."/>
            <person name="Usmani K."/>
            <person name="Vattathil S."/>
            <person name="Villasana D."/>
            <person name="Walker D.L."/>
            <person name="Wang S."/>
            <person name="Wang K."/>
            <person name="White C.S."/>
            <person name="Williams A.C."/>
            <person name="Williamson J."/>
            <person name="Wilson K."/>
            <person name="Woghiren I.O."/>
            <person name="Woodworth J.R."/>
            <person name="Worley K.C."/>
            <person name="Wright R.A."/>
            <person name="Wu W."/>
            <person name="Young L."/>
            <person name="Zhang L."/>
            <person name="Zhang J."/>
            <person name="Zhu Y."/>
            <person name="Muzny D.M."/>
            <person name="Weinstock G."/>
            <person name="Gibbs R.A."/>
        </authorList>
    </citation>
    <scope>NUCLEOTIDE SEQUENCE [LARGE SCALE GENOMIC DNA]</scope>
    <source>
        <strain evidence="14">LSR1</strain>
    </source>
</reference>
<evidence type="ECO:0000256" key="3">
    <source>
        <dbReference type="ARBA" id="ARBA00004123"/>
    </source>
</evidence>
<feature type="compositionally biased region" description="Basic and acidic residues" evidence="10">
    <location>
        <begin position="333"/>
        <end position="346"/>
    </location>
</feature>
<keyword evidence="5 9" id="KW-0697">Rotamase</keyword>
<evidence type="ECO:0000259" key="11">
    <source>
        <dbReference type="PROSITE" id="PS50072"/>
    </source>
</evidence>
<dbReference type="PROSITE" id="PS50102">
    <property type="entry name" value="RRM"/>
    <property type="match status" value="1"/>
</dbReference>
<evidence type="ECO:0000256" key="7">
    <source>
        <dbReference type="ARBA" id="ARBA00023242"/>
    </source>
</evidence>
<protein>
    <recommendedName>
        <fullName evidence="9">Peptidyl-prolyl cis-trans isomerase</fullName>
        <shortName evidence="9">PPIase</shortName>
        <ecNumber evidence="9">5.2.1.8</ecNumber>
    </recommendedName>
</protein>
<dbReference type="KEGG" id="api:100163787"/>
<keyword evidence="6 9" id="KW-0413">Isomerase</keyword>
<dbReference type="InterPro" id="IPR000504">
    <property type="entry name" value="RRM_dom"/>
</dbReference>
<dbReference type="InterPro" id="IPR035542">
    <property type="entry name" value="CRIP"/>
</dbReference>
<dbReference type="EnsemblMetazoa" id="XM_001945550.4">
    <property type="protein sequence ID" value="XP_001945585.1"/>
    <property type="gene ID" value="LOC100163787"/>
</dbReference>
<sequence length="472" mass="54828">MSVVLETTIGDLTIDLFTKERPHSCKNFLKLCKLKYYNFCLFHHVQSNFVAQTGDPTGTGSGGQSVYGILSGKDARYYEGEKKPKIKHDRPGLVSMVNCGDNLIGSQFFITLGEDTTCSLDEHIVFGEIAEGHDVLLKLNETICDATHRPYQDIRITHTVILEDPYSDPDGLIVPCQSPEPPLEVLQSDRIGADEDITEDIDIEELEEKRQEKEALARATILEIVGDLPSADIAPPENVLFVCKLNPVTSDDDLQIIFSRFGKIVSCEVIRDKKSENSLQYAFVEFDNQKSCEDAYLKMDNVLIDDRRIHVDFSQSVSKIKWLGKGRGVKYTDKDDEGKNISDKYSKYRNKKRDSHVSRNNYIKNKMSIHESKRHRNDDKNYRYRESEKEERVPYNKYGRNDKDENRRREKDDKMKKNYRNEGERKNHRNERDGKNEKDDKNKRSNRDDRNKRSDRGDRTKRSDRHDRDSRR</sequence>
<dbReference type="FunFam" id="2.40.100.10:FF:000015">
    <property type="entry name" value="Peptidyl-prolyl cis-trans isomerase"/>
    <property type="match status" value="1"/>
</dbReference>
<evidence type="ECO:0000256" key="8">
    <source>
        <dbReference type="PROSITE-ProRule" id="PRU00176"/>
    </source>
</evidence>
<dbReference type="GeneID" id="100163787"/>
<dbReference type="Proteomes" id="UP000007819">
    <property type="component" value="Chromosome A1"/>
</dbReference>
<dbReference type="Gene3D" id="2.40.100.10">
    <property type="entry name" value="Cyclophilin-like"/>
    <property type="match status" value="1"/>
</dbReference>
<dbReference type="PANTHER" id="PTHR45843">
    <property type="entry name" value="PEPTIDYL-PROLYL CIS-TRANS ISOMERASE-LIKE 4"/>
    <property type="match status" value="1"/>
</dbReference>
<dbReference type="Pfam" id="PF00076">
    <property type="entry name" value="RRM_1"/>
    <property type="match status" value="1"/>
</dbReference>
<dbReference type="FunFam" id="3.30.70.330:FF:000287">
    <property type="entry name" value="Peptidyl-prolyl cis-trans isomerase"/>
    <property type="match status" value="1"/>
</dbReference>
<evidence type="ECO:0000256" key="6">
    <source>
        <dbReference type="ARBA" id="ARBA00023235"/>
    </source>
</evidence>
<organism evidence="13 14">
    <name type="scientific">Acyrthosiphon pisum</name>
    <name type="common">Pea aphid</name>
    <dbReference type="NCBI Taxonomy" id="7029"/>
    <lineage>
        <taxon>Eukaryota</taxon>
        <taxon>Metazoa</taxon>
        <taxon>Ecdysozoa</taxon>
        <taxon>Arthropoda</taxon>
        <taxon>Hexapoda</taxon>
        <taxon>Insecta</taxon>
        <taxon>Pterygota</taxon>
        <taxon>Neoptera</taxon>
        <taxon>Paraneoptera</taxon>
        <taxon>Hemiptera</taxon>
        <taxon>Sternorrhyncha</taxon>
        <taxon>Aphidomorpha</taxon>
        <taxon>Aphidoidea</taxon>
        <taxon>Aphididae</taxon>
        <taxon>Macrosiphini</taxon>
        <taxon>Acyrthosiphon</taxon>
    </lineage>
</organism>
<evidence type="ECO:0000259" key="12">
    <source>
        <dbReference type="PROSITE" id="PS50102"/>
    </source>
</evidence>
<dbReference type="OMA" id="APKCCEN"/>
<feature type="domain" description="PPIase cyclophilin-type" evidence="11">
    <location>
        <begin position="1"/>
        <end position="161"/>
    </location>
</feature>
<dbReference type="InterPro" id="IPR035979">
    <property type="entry name" value="RBD_domain_sf"/>
</dbReference>
<dbReference type="InterPro" id="IPR012677">
    <property type="entry name" value="Nucleotide-bd_a/b_plait_sf"/>
</dbReference>
<dbReference type="SUPFAM" id="SSF50891">
    <property type="entry name" value="Cyclophilin-like"/>
    <property type="match status" value="1"/>
</dbReference>
<comment type="subcellular location">
    <subcellularLocation>
        <location evidence="3 9">Nucleus</location>
    </subcellularLocation>
</comment>
<dbReference type="RefSeq" id="XP_001945585.1">
    <property type="nucleotide sequence ID" value="XM_001945550.4"/>
</dbReference>
<feature type="region of interest" description="Disordered" evidence="10">
    <location>
        <begin position="333"/>
        <end position="472"/>
    </location>
</feature>
<dbReference type="AlphaFoldDB" id="A0A8R1W1R4"/>
<dbReference type="CDD" id="cd12235">
    <property type="entry name" value="RRM_PPIL4"/>
    <property type="match status" value="1"/>
</dbReference>
<dbReference type="Pfam" id="PF00160">
    <property type="entry name" value="Pro_isomerase"/>
    <property type="match status" value="1"/>
</dbReference>
<dbReference type="Gene3D" id="3.30.70.330">
    <property type="match status" value="1"/>
</dbReference>
<reference evidence="13" key="2">
    <citation type="submission" date="2022-06" db="UniProtKB">
        <authorList>
            <consortium name="EnsemblMetazoa"/>
        </authorList>
    </citation>
    <scope>IDENTIFICATION</scope>
</reference>
<dbReference type="InterPro" id="IPR029000">
    <property type="entry name" value="Cyclophilin-like_dom_sf"/>
</dbReference>
<dbReference type="SMART" id="SM00360">
    <property type="entry name" value="RRM"/>
    <property type="match status" value="1"/>
</dbReference>
<comment type="catalytic activity">
    <reaction evidence="1 9">
        <text>[protein]-peptidylproline (omega=180) = [protein]-peptidylproline (omega=0)</text>
        <dbReference type="Rhea" id="RHEA:16237"/>
        <dbReference type="Rhea" id="RHEA-COMP:10747"/>
        <dbReference type="Rhea" id="RHEA-COMP:10748"/>
        <dbReference type="ChEBI" id="CHEBI:83833"/>
        <dbReference type="ChEBI" id="CHEBI:83834"/>
        <dbReference type="EC" id="5.2.1.8"/>
    </reaction>
</comment>
<evidence type="ECO:0000313" key="13">
    <source>
        <dbReference type="EnsemblMetazoa" id="XP_001945585.1"/>
    </source>
</evidence>
<evidence type="ECO:0000256" key="5">
    <source>
        <dbReference type="ARBA" id="ARBA00023110"/>
    </source>
</evidence>
<dbReference type="EnsemblMetazoa" id="XM_003243632.3">
    <property type="protein sequence ID" value="XP_003243680.1"/>
    <property type="gene ID" value="LOC100163787"/>
</dbReference>
<feature type="compositionally biased region" description="Basic and acidic residues" evidence="10">
    <location>
        <begin position="368"/>
        <end position="472"/>
    </location>
</feature>
<evidence type="ECO:0000256" key="4">
    <source>
        <dbReference type="ARBA" id="ARBA00022884"/>
    </source>
</evidence>
<dbReference type="OrthoDB" id="2083at2759"/>
<accession>A0A8R1W1R4</accession>
<dbReference type="InterPro" id="IPR002130">
    <property type="entry name" value="Cyclophilin-type_PPIase_dom"/>
</dbReference>
<evidence type="ECO:0000313" key="14">
    <source>
        <dbReference type="Proteomes" id="UP000007819"/>
    </source>
</evidence>
<dbReference type="GO" id="GO:0003755">
    <property type="term" value="F:peptidyl-prolyl cis-trans isomerase activity"/>
    <property type="evidence" value="ECO:0007669"/>
    <property type="project" value="UniProtKB-UniRule"/>
</dbReference>
<comment type="function">
    <text evidence="2 9">PPIases accelerate the folding of proteins. It catalyzes the cis-trans isomerization of proline imidic peptide bonds in oligopeptides.</text>
</comment>
<keyword evidence="14" id="KW-1185">Reference proteome</keyword>
<evidence type="ECO:0000256" key="10">
    <source>
        <dbReference type="SAM" id="MobiDB-lite"/>
    </source>
</evidence>
<dbReference type="EC" id="5.2.1.8" evidence="9"/>
<dbReference type="SUPFAM" id="SSF54928">
    <property type="entry name" value="RNA-binding domain, RBD"/>
    <property type="match status" value="1"/>
</dbReference>
<dbReference type="GO" id="GO:0005634">
    <property type="term" value="C:nucleus"/>
    <property type="evidence" value="ECO:0007669"/>
    <property type="project" value="UniProtKB-SubCell"/>
</dbReference>
<proteinExistence type="inferred from homology"/>
<name>A0A8R1W1R4_ACYPI</name>
<evidence type="ECO:0000256" key="9">
    <source>
        <dbReference type="RuleBase" id="RU365081"/>
    </source>
</evidence>
<keyword evidence="7 9" id="KW-0539">Nucleus</keyword>
<evidence type="ECO:0000256" key="1">
    <source>
        <dbReference type="ARBA" id="ARBA00000971"/>
    </source>
</evidence>
<dbReference type="PANTHER" id="PTHR45843:SF1">
    <property type="entry name" value="PEPTIDYL-PROLYL CIS-TRANS ISOMERASE-LIKE 4"/>
    <property type="match status" value="1"/>
</dbReference>
<feature type="domain" description="RRM" evidence="12">
    <location>
        <begin position="238"/>
        <end position="316"/>
    </location>
</feature>
<comment type="similarity">
    <text evidence="9">Belongs to the cyclophilin-type PPIase family. PPIL4 subfamily.</text>
</comment>
<dbReference type="CDD" id="cd01921">
    <property type="entry name" value="cyclophilin_RRM"/>
    <property type="match status" value="1"/>
</dbReference>
<dbReference type="InterPro" id="IPR035538">
    <property type="entry name" value="Cyclophilin_PPIL4"/>
</dbReference>
<dbReference type="GO" id="GO:0003723">
    <property type="term" value="F:RNA binding"/>
    <property type="evidence" value="ECO:0007669"/>
    <property type="project" value="UniProtKB-UniRule"/>
</dbReference>
<dbReference type="RefSeq" id="XP_003243680.1">
    <property type="nucleotide sequence ID" value="XM_003243632.3"/>
</dbReference>
<dbReference type="PROSITE" id="PS50072">
    <property type="entry name" value="CSA_PPIASE_2"/>
    <property type="match status" value="1"/>
</dbReference>
<dbReference type="PRINTS" id="PR00153">
    <property type="entry name" value="CSAPPISMRASE"/>
</dbReference>
<keyword evidence="4 8" id="KW-0694">RNA-binding</keyword>